<feature type="region of interest" description="Disordered" evidence="1">
    <location>
        <begin position="401"/>
        <end position="444"/>
    </location>
</feature>
<reference evidence="2" key="1">
    <citation type="submission" date="2021-08" db="EMBL/GenBank/DDBJ databases">
        <authorList>
            <person name="Zhang H."/>
            <person name="Xu M."/>
            <person name="Yu Z."/>
            <person name="Yang L."/>
            <person name="Cai Y."/>
        </authorList>
    </citation>
    <scope>NUCLEOTIDE SEQUENCE</scope>
    <source>
        <strain evidence="2">CHL1</strain>
    </source>
</reference>
<dbReference type="Proteomes" id="UP000825701">
    <property type="component" value="Chromosome"/>
</dbReference>
<dbReference type="PANTHER" id="PTHR36513:SF1">
    <property type="entry name" value="TRANSMEMBRANE PROTEIN"/>
    <property type="match status" value="1"/>
</dbReference>
<dbReference type="InterPro" id="IPR029058">
    <property type="entry name" value="AB_hydrolase_fold"/>
</dbReference>
<dbReference type="InterPro" id="IPR010297">
    <property type="entry name" value="DUF900_hydrolase"/>
</dbReference>
<sequence>MPGTGRRCAVLLVTGFLAACGGRPEGVLTPVTAQTPGASSVDLMAVTTRLATAEPGKLFSGERASKISLTDIRISIPPDQTRQIGDVQWPKKLPPDPSKEFATLAANEVTRDGARAWFKREAKGRKHVLLFIHGFNNTYEDAVYRFAQIVHDSGTDAVPVLFTWPSRGSVFAYQYDRESTNYSRDALEETLQTLAKAPEIQDVSILAHSMGSFLTLESLRQMSIRNGRIAPKISNVILAAPDVDVDVFKQQLGEMGPANARPRFTIFTSTDDRALMVSSRLAGKVPRLGAIDPKAEPYASEFRDANIDAFDLTDVESADKLRHGKFASAAVVKAIGGRLVEGQQIADSDLSLGERVGQLTTGVASSAGAAAGAIVSTPLAIIDPRTRRSYGDQWGTVGGGFDDAASSLRPDIRRRGAARPQAGAAQASTTSSAASRPSNSAATR</sequence>
<feature type="compositionally biased region" description="Low complexity" evidence="1">
    <location>
        <begin position="418"/>
        <end position="444"/>
    </location>
</feature>
<dbReference type="Gene3D" id="3.40.50.1820">
    <property type="entry name" value="alpha/beta hydrolase"/>
    <property type="match status" value="1"/>
</dbReference>
<evidence type="ECO:0000256" key="1">
    <source>
        <dbReference type="SAM" id="MobiDB-lite"/>
    </source>
</evidence>
<organism evidence="2 3">
    <name type="scientific">Chenggangzhangella methanolivorans</name>
    <dbReference type="NCBI Taxonomy" id="1437009"/>
    <lineage>
        <taxon>Bacteria</taxon>
        <taxon>Pseudomonadati</taxon>
        <taxon>Pseudomonadota</taxon>
        <taxon>Alphaproteobacteria</taxon>
        <taxon>Hyphomicrobiales</taxon>
        <taxon>Methylopilaceae</taxon>
        <taxon>Chenggangzhangella</taxon>
    </lineage>
</organism>
<dbReference type="KEGG" id="cmet:K6K41_04750"/>
<dbReference type="Pfam" id="PF05990">
    <property type="entry name" value="DUF900"/>
    <property type="match status" value="1"/>
</dbReference>
<accession>A0A9E6RBQ4</accession>
<keyword evidence="3" id="KW-1185">Reference proteome</keyword>
<dbReference type="GO" id="GO:0016787">
    <property type="term" value="F:hydrolase activity"/>
    <property type="evidence" value="ECO:0007669"/>
    <property type="project" value="UniProtKB-KW"/>
</dbReference>
<proteinExistence type="predicted"/>
<dbReference type="SUPFAM" id="SSF53474">
    <property type="entry name" value="alpha/beta-Hydrolases"/>
    <property type="match status" value="1"/>
</dbReference>
<dbReference type="PANTHER" id="PTHR36513">
    <property type="entry name" value="ABC TRANSMEMBRANE TYPE-1 DOMAIN-CONTAINING PROTEIN"/>
    <property type="match status" value="1"/>
</dbReference>
<dbReference type="AlphaFoldDB" id="A0A9E6RBQ4"/>
<name>A0A9E6RBQ4_9HYPH</name>
<dbReference type="PROSITE" id="PS51257">
    <property type="entry name" value="PROKAR_LIPOPROTEIN"/>
    <property type="match status" value="1"/>
</dbReference>
<dbReference type="InterPro" id="IPR014586">
    <property type="entry name" value="UCP033909"/>
</dbReference>
<keyword evidence="2" id="KW-0378">Hydrolase</keyword>
<dbReference type="EMBL" id="CP081869">
    <property type="protein sequence ID" value="QZO00930.1"/>
    <property type="molecule type" value="Genomic_DNA"/>
</dbReference>
<evidence type="ECO:0000313" key="2">
    <source>
        <dbReference type="EMBL" id="QZO00930.1"/>
    </source>
</evidence>
<gene>
    <name evidence="2" type="ORF">K6K41_04750</name>
</gene>
<protein>
    <submittedName>
        <fullName evidence="2">Alpha/beta hydrolase</fullName>
    </submittedName>
</protein>
<evidence type="ECO:0000313" key="3">
    <source>
        <dbReference type="Proteomes" id="UP000825701"/>
    </source>
</evidence>
<dbReference type="PIRSF" id="PIRSF033909">
    <property type="entry name" value="UCP033909"/>
    <property type="match status" value="1"/>
</dbReference>